<feature type="domain" description="Pyrrolo-quinoline quinone repeat" evidence="5">
    <location>
        <begin position="462"/>
        <end position="542"/>
    </location>
</feature>
<proteinExistence type="inferred from homology"/>
<dbReference type="InterPro" id="IPR018391">
    <property type="entry name" value="PQQ_b-propeller_rpt"/>
</dbReference>
<comment type="caution">
    <text evidence="6">The sequence shown here is derived from an EMBL/GenBank/DDBJ whole genome shotgun (WGS) entry which is preliminary data.</text>
</comment>
<dbReference type="GO" id="GO:0016491">
    <property type="term" value="F:oxidoreductase activity"/>
    <property type="evidence" value="ECO:0007669"/>
    <property type="project" value="UniProtKB-KW"/>
</dbReference>
<dbReference type="SMART" id="SM00564">
    <property type="entry name" value="PQQ"/>
    <property type="match status" value="5"/>
</dbReference>
<organism evidence="6 7">
    <name type="scientific">Silicimonas algicola</name>
    <dbReference type="NCBI Taxonomy" id="1826607"/>
    <lineage>
        <taxon>Bacteria</taxon>
        <taxon>Pseudomonadati</taxon>
        <taxon>Pseudomonadota</taxon>
        <taxon>Alphaproteobacteria</taxon>
        <taxon>Rhodobacterales</taxon>
        <taxon>Paracoccaceae</taxon>
    </lineage>
</organism>
<accession>A0A316GDQ6</accession>
<evidence type="ECO:0000259" key="5">
    <source>
        <dbReference type="Pfam" id="PF01011"/>
    </source>
</evidence>
<dbReference type="InterPro" id="IPR011047">
    <property type="entry name" value="Quinoprotein_ADH-like_sf"/>
</dbReference>
<dbReference type="Pfam" id="PF01011">
    <property type="entry name" value="PQQ"/>
    <property type="match status" value="2"/>
</dbReference>
<reference evidence="6 7" key="1">
    <citation type="submission" date="2018-05" db="EMBL/GenBank/DDBJ databases">
        <title>Genomic Encyclopedia of Type Strains, Phase IV (KMG-IV): sequencing the most valuable type-strain genomes for metagenomic binning, comparative biology and taxonomic classification.</title>
        <authorList>
            <person name="Goeker M."/>
        </authorList>
    </citation>
    <scope>NUCLEOTIDE SEQUENCE [LARGE SCALE GENOMIC DNA]</scope>
    <source>
        <strain evidence="6 7">DSM 103371</strain>
    </source>
</reference>
<evidence type="ECO:0000313" key="7">
    <source>
        <dbReference type="Proteomes" id="UP000245390"/>
    </source>
</evidence>
<feature type="chain" id="PRO_5016282174" evidence="4">
    <location>
        <begin position="24"/>
        <end position="567"/>
    </location>
</feature>
<evidence type="ECO:0000256" key="4">
    <source>
        <dbReference type="SAM" id="SignalP"/>
    </source>
</evidence>
<dbReference type="InterPro" id="IPR002372">
    <property type="entry name" value="PQQ_rpt_dom"/>
</dbReference>
<feature type="signal peptide" evidence="4">
    <location>
        <begin position="1"/>
        <end position="23"/>
    </location>
</feature>
<evidence type="ECO:0000256" key="3">
    <source>
        <dbReference type="ARBA" id="ARBA00023002"/>
    </source>
</evidence>
<dbReference type="SUPFAM" id="SSF50998">
    <property type="entry name" value="Quinoprotein alcohol dehydrogenase-like"/>
    <property type="match status" value="1"/>
</dbReference>
<sequence>MKSGISSIAATVTLCIGAYGASAQEEVAGGTTLYGDLQSVTQSMLTRAAGDGNNFLHTNGNYAQTRYYPASQINTSNVKNLRPAWVFQTEVVDTMETSPIVVNGIMYVTTAFNHVYALDARTGKQIWHHKHSMGPVTTYCCGPNNRGVAVAGDKVFFGTLDAKLVALDAKTGKQLWETQIAEPELGYSETMAPSVVEDMVLIGTNGGEYGIRGFVKAFDTETGEEKWTFHTVPEDSVGVWTTEDATGRNMHRDIEAEKAALAEQGDPYETLGGGVWQNPAVDLETRRLYFVVGNPSPDLDGSLRPGDNLYTDSLVSVDLDTGEYVCHLQYIAHDVWDLDAVSPPIITTVKDASGNDVKGVLHGGKTGHVYVHNADDCSLIRFSEAMVPQEDMWTLPTAEGARMLPGANGGVEWSPMAIDPNHRLSYAINLHQPMTYTVRSTPYPEGKLWLGGSFDVIPDEEQWGNVTAVDYDTGDIAWQVRTEQPMIGGILATAGGLVFTGEGNGLFKAYDSSNGGELWRFQAGAGVNAPPSSYTVEGQQYIVVAAGGNAQLNFKRGNNIIAFTLAD</sequence>
<evidence type="ECO:0000313" key="6">
    <source>
        <dbReference type="EMBL" id="PWK59064.1"/>
    </source>
</evidence>
<protein>
    <submittedName>
        <fullName evidence="6">PQQ-dependent dehydrogenase (Methanol/ethanol family)</fullName>
    </submittedName>
</protein>
<keyword evidence="3" id="KW-0560">Oxidoreductase</keyword>
<keyword evidence="7" id="KW-1185">Reference proteome</keyword>
<gene>
    <name evidence="6" type="ORF">C8D95_101886</name>
</gene>
<name>A0A316GDQ6_9RHOB</name>
<comment type="cofactor">
    <cofactor evidence="1">
        <name>pyrroloquinoline quinone</name>
        <dbReference type="ChEBI" id="CHEBI:58442"/>
    </cofactor>
</comment>
<comment type="similarity">
    <text evidence="2">Belongs to the bacterial PQQ dehydrogenase family.</text>
</comment>
<dbReference type="PANTHER" id="PTHR32303">
    <property type="entry name" value="QUINOPROTEIN ALCOHOL DEHYDROGENASE (CYTOCHROME C)"/>
    <property type="match status" value="1"/>
</dbReference>
<feature type="domain" description="Pyrrolo-quinoline quinone repeat" evidence="5">
    <location>
        <begin position="59"/>
        <end position="392"/>
    </location>
</feature>
<dbReference type="EMBL" id="QGGV01000001">
    <property type="protein sequence ID" value="PWK59064.1"/>
    <property type="molecule type" value="Genomic_DNA"/>
</dbReference>
<dbReference type="Gene3D" id="2.140.10.10">
    <property type="entry name" value="Quinoprotein alcohol dehydrogenase-like superfamily"/>
    <property type="match status" value="1"/>
</dbReference>
<evidence type="ECO:0000256" key="2">
    <source>
        <dbReference type="ARBA" id="ARBA00008156"/>
    </source>
</evidence>
<dbReference type="AlphaFoldDB" id="A0A316GDQ6"/>
<dbReference type="Proteomes" id="UP000245390">
    <property type="component" value="Unassembled WGS sequence"/>
</dbReference>
<evidence type="ECO:0000256" key="1">
    <source>
        <dbReference type="ARBA" id="ARBA00001931"/>
    </source>
</evidence>
<keyword evidence="4" id="KW-0732">Signal</keyword>